<evidence type="ECO:0000313" key="3">
    <source>
        <dbReference type="EMBL" id="OIT39910.1"/>
    </source>
</evidence>
<reference evidence="3" key="1">
    <citation type="submission" date="2016-11" db="EMBL/GenBank/DDBJ databases">
        <title>The genome of Nicotiana attenuata.</title>
        <authorList>
            <person name="Xu S."/>
            <person name="Brockmoeller T."/>
            <person name="Gaquerel E."/>
            <person name="Navarro A."/>
            <person name="Kuhl H."/>
            <person name="Gase K."/>
            <person name="Ling Z."/>
            <person name="Zhou W."/>
            <person name="Kreitzer C."/>
            <person name="Stanke M."/>
            <person name="Tang H."/>
            <person name="Lyons E."/>
            <person name="Pandey P."/>
            <person name="Pandey S.P."/>
            <person name="Timmermann B."/>
            <person name="Baldwin I.T."/>
        </authorList>
    </citation>
    <scope>NUCLEOTIDE SEQUENCE [LARGE SCALE GENOMIC DNA]</scope>
    <source>
        <strain evidence="3">UT</strain>
    </source>
</reference>
<dbReference type="PROSITE" id="PS00028">
    <property type="entry name" value="ZINC_FINGER_C2H2_1"/>
    <property type="match status" value="1"/>
</dbReference>
<organism evidence="3 4">
    <name type="scientific">Nicotiana attenuata</name>
    <name type="common">Coyote tobacco</name>
    <dbReference type="NCBI Taxonomy" id="49451"/>
    <lineage>
        <taxon>Eukaryota</taxon>
        <taxon>Viridiplantae</taxon>
        <taxon>Streptophyta</taxon>
        <taxon>Embryophyta</taxon>
        <taxon>Tracheophyta</taxon>
        <taxon>Spermatophyta</taxon>
        <taxon>Magnoliopsida</taxon>
        <taxon>eudicotyledons</taxon>
        <taxon>Gunneridae</taxon>
        <taxon>Pentapetalae</taxon>
        <taxon>asterids</taxon>
        <taxon>lamiids</taxon>
        <taxon>Solanales</taxon>
        <taxon>Solanaceae</taxon>
        <taxon>Nicotianoideae</taxon>
        <taxon>Nicotianeae</taxon>
        <taxon>Nicotiana</taxon>
    </lineage>
</organism>
<dbReference type="InterPro" id="IPR013087">
    <property type="entry name" value="Znf_C2H2_type"/>
</dbReference>
<evidence type="ECO:0000313" key="4">
    <source>
        <dbReference type="Proteomes" id="UP000187609"/>
    </source>
</evidence>
<dbReference type="Gramene" id="OIT39910">
    <property type="protein sequence ID" value="OIT39910"/>
    <property type="gene ID" value="A4A49_53815"/>
</dbReference>
<accession>A0A314LDS9</accession>
<evidence type="ECO:0000259" key="2">
    <source>
        <dbReference type="PROSITE" id="PS00028"/>
    </source>
</evidence>
<feature type="domain" description="C2H2-type" evidence="2">
    <location>
        <begin position="21"/>
        <end position="41"/>
    </location>
</feature>
<evidence type="ECO:0000256" key="1">
    <source>
        <dbReference type="SAM" id="MobiDB-lite"/>
    </source>
</evidence>
<protein>
    <recommendedName>
        <fullName evidence="2">C2H2-type domain-containing protein</fullName>
    </recommendedName>
</protein>
<dbReference type="AlphaFoldDB" id="A0A314LDS9"/>
<feature type="region of interest" description="Disordered" evidence="1">
    <location>
        <begin position="61"/>
        <end position="115"/>
    </location>
</feature>
<dbReference type="Proteomes" id="UP000187609">
    <property type="component" value="Unassembled WGS sequence"/>
</dbReference>
<sequence>MQNTNPSPPPILIPCRVLLRCPLCYGIFRTHFDFMNHLQFHPLSSEQDVILRSGVDAAALPSQSHLQPTQPAPPQHASSRRNDRGIVLPSSSSSNRSHPTNEGHQMARRNRGRAPSTTFLDLNVTHDGTKPLINQLDVPISSNAVALDEEPNGLDLSLRL</sequence>
<dbReference type="EMBL" id="MJEQ01000069">
    <property type="protein sequence ID" value="OIT39910.1"/>
    <property type="molecule type" value="Genomic_DNA"/>
</dbReference>
<gene>
    <name evidence="3" type="ORF">A4A49_53815</name>
</gene>
<proteinExistence type="predicted"/>
<comment type="caution">
    <text evidence="3">The sequence shown here is derived from an EMBL/GenBank/DDBJ whole genome shotgun (WGS) entry which is preliminary data.</text>
</comment>
<keyword evidence="4" id="KW-1185">Reference proteome</keyword>
<name>A0A314LDS9_NICAT</name>